<comment type="caution">
    <text evidence="1">The sequence shown here is derived from an EMBL/GenBank/DDBJ whole genome shotgun (WGS) entry which is preliminary data.</text>
</comment>
<name>A0A819W9C4_9BILA</name>
<dbReference type="AlphaFoldDB" id="A0A819W9C4"/>
<dbReference type="Proteomes" id="UP000663836">
    <property type="component" value="Unassembled WGS sequence"/>
</dbReference>
<accession>A0A819W9C4</accession>
<protein>
    <submittedName>
        <fullName evidence="1">Uncharacterized protein</fullName>
    </submittedName>
</protein>
<dbReference type="EMBL" id="CAJOBD010008703">
    <property type="protein sequence ID" value="CAF4119254.1"/>
    <property type="molecule type" value="Genomic_DNA"/>
</dbReference>
<organism evidence="1 2">
    <name type="scientific">Rotaria sordida</name>
    <dbReference type="NCBI Taxonomy" id="392033"/>
    <lineage>
        <taxon>Eukaryota</taxon>
        <taxon>Metazoa</taxon>
        <taxon>Spiralia</taxon>
        <taxon>Gnathifera</taxon>
        <taxon>Rotifera</taxon>
        <taxon>Eurotatoria</taxon>
        <taxon>Bdelloidea</taxon>
        <taxon>Philodinida</taxon>
        <taxon>Philodinidae</taxon>
        <taxon>Rotaria</taxon>
    </lineage>
</organism>
<proteinExistence type="predicted"/>
<evidence type="ECO:0000313" key="1">
    <source>
        <dbReference type="EMBL" id="CAF4119254.1"/>
    </source>
</evidence>
<gene>
    <name evidence="1" type="ORF">JBS370_LOCUS32558</name>
</gene>
<evidence type="ECO:0000313" key="2">
    <source>
        <dbReference type="Proteomes" id="UP000663836"/>
    </source>
</evidence>
<reference evidence="1" key="1">
    <citation type="submission" date="2021-02" db="EMBL/GenBank/DDBJ databases">
        <authorList>
            <person name="Nowell W R."/>
        </authorList>
    </citation>
    <scope>NUCLEOTIDE SEQUENCE</scope>
</reference>
<sequence>MPGFLHKEKQFSAKEANRTRFMTKTRWNCKTISNESTKEKLTSEKTIHALIQNDLLVDASTSSHEIRCQNDVEL</sequence>